<dbReference type="AlphaFoldDB" id="A0AAW8B0S6"/>
<reference evidence="3" key="2">
    <citation type="submission" date="2023-08" db="EMBL/GenBank/DDBJ databases">
        <authorList>
            <person name="Luo J."/>
        </authorList>
    </citation>
    <scope>NUCLEOTIDE SEQUENCE</scope>
    <source>
        <strain evidence="3">DSM 25064</strain>
    </source>
</reference>
<dbReference type="RefSeq" id="WP_305169521.1">
    <property type="nucleotide sequence ID" value="NZ_JAUUUU010000001.1"/>
</dbReference>
<sequence length="102" mass="11396">MKSEVEVLIYSILSAIPKGQVASYGQVANFARLPKGARLIGRILSRLPPETTLPWHRVLKANGQIAFAPDSSAYHRQKQLLELEGIKVSQGKVDLRLFGWRD</sequence>
<organism evidence="3 4">
    <name type="scientific">Porticoccus litoralis</name>
    <dbReference type="NCBI Taxonomy" id="434086"/>
    <lineage>
        <taxon>Bacteria</taxon>
        <taxon>Pseudomonadati</taxon>
        <taxon>Pseudomonadota</taxon>
        <taxon>Gammaproteobacteria</taxon>
        <taxon>Cellvibrionales</taxon>
        <taxon>Porticoccaceae</taxon>
        <taxon>Porticoccus</taxon>
    </lineage>
</organism>
<proteinExistence type="predicted"/>
<dbReference type="PANTHER" id="PTHR42942">
    <property type="entry name" value="6-O-METHYLGUANINE DNA METHYLTRANSFERASE"/>
    <property type="match status" value="1"/>
</dbReference>
<dbReference type="EMBL" id="JAUUUU010000001">
    <property type="protein sequence ID" value="MDP1520008.1"/>
    <property type="molecule type" value="Genomic_DNA"/>
</dbReference>
<dbReference type="GO" id="GO:0006281">
    <property type="term" value="P:DNA repair"/>
    <property type="evidence" value="ECO:0007669"/>
    <property type="project" value="InterPro"/>
</dbReference>
<gene>
    <name evidence="3" type="ORF">Q8A57_03410</name>
</gene>
<dbReference type="InterPro" id="IPR052520">
    <property type="entry name" value="ATL_DNA_repair"/>
</dbReference>
<reference evidence="3" key="1">
    <citation type="journal article" date="2010" name="Int. J. Syst. Evol. Microbiol.">
        <title>Porticoccus litoralis gen. nov., sp. nov., a gammaproteobacterium isolated from the Yellow Sea.</title>
        <authorList>
            <person name="Oh H.M."/>
            <person name="Kim H."/>
            <person name="Kim K.M."/>
            <person name="Min G.S."/>
            <person name="Cho J.C."/>
        </authorList>
    </citation>
    <scope>NUCLEOTIDE SEQUENCE</scope>
    <source>
        <strain evidence="3">DSM 25064</strain>
    </source>
</reference>
<dbReference type="GO" id="GO:0003824">
    <property type="term" value="F:catalytic activity"/>
    <property type="evidence" value="ECO:0007669"/>
    <property type="project" value="InterPro"/>
</dbReference>
<dbReference type="PANTHER" id="PTHR42942:SF1">
    <property type="entry name" value="ALKYLTRANSFERASE-LIKE PROTEIN 1"/>
    <property type="match status" value="1"/>
</dbReference>
<keyword evidence="1" id="KW-0227">DNA damage</keyword>
<dbReference type="Pfam" id="PF01035">
    <property type="entry name" value="DNA_binding_1"/>
    <property type="match status" value="1"/>
</dbReference>
<accession>A0AAW8B0S6</accession>
<dbReference type="Gene3D" id="1.10.10.10">
    <property type="entry name" value="Winged helix-like DNA-binding domain superfamily/Winged helix DNA-binding domain"/>
    <property type="match status" value="1"/>
</dbReference>
<feature type="domain" description="Methylated-DNA-[protein]-cysteine S-methyltransferase DNA binding" evidence="2">
    <location>
        <begin position="9"/>
        <end position="86"/>
    </location>
</feature>
<evidence type="ECO:0000313" key="3">
    <source>
        <dbReference type="EMBL" id="MDP1520008.1"/>
    </source>
</evidence>
<dbReference type="InterPro" id="IPR014048">
    <property type="entry name" value="MethylDNA_cys_MeTrfase_DNA-bd"/>
</dbReference>
<evidence type="ECO:0000256" key="1">
    <source>
        <dbReference type="ARBA" id="ARBA00022763"/>
    </source>
</evidence>
<dbReference type="InterPro" id="IPR036217">
    <property type="entry name" value="MethylDNA_cys_MeTrfase_DNAb"/>
</dbReference>
<keyword evidence="4" id="KW-1185">Reference proteome</keyword>
<comment type="caution">
    <text evidence="3">The sequence shown here is derived from an EMBL/GenBank/DDBJ whole genome shotgun (WGS) entry which is preliminary data.</text>
</comment>
<dbReference type="SUPFAM" id="SSF46767">
    <property type="entry name" value="Methylated DNA-protein cysteine methyltransferase, C-terminal domain"/>
    <property type="match status" value="1"/>
</dbReference>
<protein>
    <submittedName>
        <fullName evidence="3">MGMT family protein</fullName>
    </submittedName>
</protein>
<dbReference type="InterPro" id="IPR036388">
    <property type="entry name" value="WH-like_DNA-bd_sf"/>
</dbReference>
<evidence type="ECO:0000259" key="2">
    <source>
        <dbReference type="Pfam" id="PF01035"/>
    </source>
</evidence>
<dbReference type="CDD" id="cd06445">
    <property type="entry name" value="ATase"/>
    <property type="match status" value="1"/>
</dbReference>
<dbReference type="Proteomes" id="UP001178354">
    <property type="component" value="Unassembled WGS sequence"/>
</dbReference>
<evidence type="ECO:0000313" key="4">
    <source>
        <dbReference type="Proteomes" id="UP001178354"/>
    </source>
</evidence>
<name>A0AAW8B0S6_9GAMM</name>